<dbReference type="Proteomes" id="UP001303324">
    <property type="component" value="Chromosome"/>
</dbReference>
<sequence length="118" mass="13527">MEKLNKELLISEIRELGYSISSIEELKKIDNKNKDVIPIILRHLSQITDLNHKEFLVRCLGVKGFNTASNPLINEFKNSSNNTYKWAIGNSLSLILDKSSLNDLLEMQQIRNTVRQGK</sequence>
<evidence type="ECO:0008006" key="3">
    <source>
        <dbReference type="Google" id="ProtNLM"/>
    </source>
</evidence>
<reference evidence="1 2" key="1">
    <citation type="submission" date="2023-09" db="EMBL/GenBank/DDBJ databases">
        <title>Microbial mechanism of fulvic acid promoting antimony reduction mineralization in rice fields.</title>
        <authorList>
            <person name="Chen G."/>
            <person name="Lan J."/>
        </authorList>
    </citation>
    <scope>NUCLEOTIDE SEQUENCE [LARGE SCALE GENOMIC DNA]</scope>
    <source>
        <strain evidence="1 2">PS1</strain>
    </source>
</reference>
<proteinExistence type="predicted"/>
<name>A0ABY9VRD2_9BACI</name>
<accession>A0ABY9VRD2</accession>
<keyword evidence="2" id="KW-1185">Reference proteome</keyword>
<dbReference type="EMBL" id="CP134494">
    <property type="protein sequence ID" value="WNF23536.1"/>
    <property type="molecule type" value="Genomic_DNA"/>
</dbReference>
<gene>
    <name evidence="1" type="ORF">RH061_03215</name>
</gene>
<evidence type="ECO:0000313" key="2">
    <source>
        <dbReference type="Proteomes" id="UP001303324"/>
    </source>
</evidence>
<evidence type="ECO:0000313" key="1">
    <source>
        <dbReference type="EMBL" id="WNF23536.1"/>
    </source>
</evidence>
<protein>
    <recommendedName>
        <fullName evidence="3">HEAT repeat domain-containing protein</fullName>
    </recommendedName>
</protein>
<organism evidence="1 2">
    <name type="scientific">Mesobacillus jeotgali</name>
    <dbReference type="NCBI Taxonomy" id="129985"/>
    <lineage>
        <taxon>Bacteria</taxon>
        <taxon>Bacillati</taxon>
        <taxon>Bacillota</taxon>
        <taxon>Bacilli</taxon>
        <taxon>Bacillales</taxon>
        <taxon>Bacillaceae</taxon>
        <taxon>Mesobacillus</taxon>
    </lineage>
</organism>
<dbReference type="RefSeq" id="WP_311073901.1">
    <property type="nucleotide sequence ID" value="NZ_CP134494.1"/>
</dbReference>